<sequence>MAKKNNAQLTLFNENVYEYLVLLSPADAIKEAVDGLKEQLHSLIGIEDYNRRSVAHISLFKQRATTDNQVLKVVKKVAASVAPFTVKLAGHEVLKHGGVSRTLCLKIEDPAPINNLMELLDPKPIAKRSYRQTSILDKTPRAKKVIHPHVTIARNIAVADFDRIEDFTVFDYHDEWLCDSITILRRLEGSTGIFSPVKEVKLGS</sequence>
<dbReference type="OrthoDB" id="1351981at2"/>
<accession>A0A444H8L6</accession>
<proteinExistence type="predicted"/>
<gene>
    <name evidence="1" type="ORF">EPI11_11600</name>
</gene>
<keyword evidence="2" id="KW-1185">Reference proteome</keyword>
<reference evidence="1 2" key="1">
    <citation type="submission" date="2019-01" db="EMBL/GenBank/DDBJ databases">
        <title>Flavobacterium sp. nov.,isolated from freshwater.</title>
        <authorList>
            <person name="Zhang R."/>
            <person name="Du Z.-J."/>
        </authorList>
    </citation>
    <scope>NUCLEOTIDE SEQUENCE [LARGE SCALE GENOMIC DNA]</scope>
    <source>
        <strain evidence="1 2">1E403</strain>
    </source>
</reference>
<dbReference type="AlphaFoldDB" id="A0A444H8L6"/>
<evidence type="ECO:0000313" key="1">
    <source>
        <dbReference type="EMBL" id="RWW99591.1"/>
    </source>
</evidence>
<evidence type="ECO:0000313" key="2">
    <source>
        <dbReference type="Proteomes" id="UP000287527"/>
    </source>
</evidence>
<keyword evidence="1" id="KW-0436">Ligase</keyword>
<dbReference type="GO" id="GO:0016874">
    <property type="term" value="F:ligase activity"/>
    <property type="evidence" value="ECO:0007669"/>
    <property type="project" value="UniProtKB-KW"/>
</dbReference>
<name>A0A444H8L6_9FLAO</name>
<dbReference type="RefSeq" id="WP_128390141.1">
    <property type="nucleotide sequence ID" value="NZ_SBII01000008.1"/>
</dbReference>
<organism evidence="1 2">
    <name type="scientific">Flavobacterium cerinum</name>
    <dbReference type="NCBI Taxonomy" id="2502784"/>
    <lineage>
        <taxon>Bacteria</taxon>
        <taxon>Pseudomonadati</taxon>
        <taxon>Bacteroidota</taxon>
        <taxon>Flavobacteriia</taxon>
        <taxon>Flavobacteriales</taxon>
        <taxon>Flavobacteriaceae</taxon>
        <taxon>Flavobacterium</taxon>
    </lineage>
</organism>
<protein>
    <submittedName>
        <fullName evidence="1">2'-5' RNA ligase family protein</fullName>
    </submittedName>
</protein>
<dbReference type="Proteomes" id="UP000287527">
    <property type="component" value="Unassembled WGS sequence"/>
</dbReference>
<dbReference type="Pfam" id="PF13563">
    <property type="entry name" value="2_5_RNA_ligase2"/>
    <property type="match status" value="1"/>
</dbReference>
<dbReference type="EMBL" id="SBII01000008">
    <property type="protein sequence ID" value="RWW99591.1"/>
    <property type="molecule type" value="Genomic_DNA"/>
</dbReference>
<comment type="caution">
    <text evidence="1">The sequence shown here is derived from an EMBL/GenBank/DDBJ whole genome shotgun (WGS) entry which is preliminary data.</text>
</comment>
<dbReference type="InterPro" id="IPR009097">
    <property type="entry name" value="Cyclic_Pdiesterase"/>
</dbReference>
<dbReference type="SUPFAM" id="SSF55144">
    <property type="entry name" value="LigT-like"/>
    <property type="match status" value="1"/>
</dbReference>
<dbReference type="Gene3D" id="3.90.1140.10">
    <property type="entry name" value="Cyclic phosphodiesterase"/>
    <property type="match status" value="1"/>
</dbReference>